<proteinExistence type="predicted"/>
<dbReference type="RefSeq" id="WP_146808460.1">
    <property type="nucleotide sequence ID" value="NZ_BJXX01000026.1"/>
</dbReference>
<accession>A0A511V608</accession>
<gene>
    <name evidence="1" type="ORF">ADA01nite_06230</name>
</gene>
<evidence type="ECO:0000313" key="1">
    <source>
        <dbReference type="EMBL" id="GEN33163.1"/>
    </source>
</evidence>
<protein>
    <submittedName>
        <fullName evidence="1">Uncharacterized protein</fullName>
    </submittedName>
</protein>
<reference evidence="1 2" key="1">
    <citation type="submission" date="2019-07" db="EMBL/GenBank/DDBJ databases">
        <title>Whole genome shotgun sequence of Aneurinibacillus danicus NBRC 102444.</title>
        <authorList>
            <person name="Hosoyama A."/>
            <person name="Uohara A."/>
            <person name="Ohji S."/>
            <person name="Ichikawa N."/>
        </authorList>
    </citation>
    <scope>NUCLEOTIDE SEQUENCE [LARGE SCALE GENOMIC DNA]</scope>
    <source>
        <strain evidence="1 2">NBRC 102444</strain>
    </source>
</reference>
<name>A0A511V608_9BACL</name>
<dbReference type="Proteomes" id="UP000321157">
    <property type="component" value="Unassembled WGS sequence"/>
</dbReference>
<comment type="caution">
    <text evidence="1">The sequence shown here is derived from an EMBL/GenBank/DDBJ whole genome shotgun (WGS) entry which is preliminary data.</text>
</comment>
<dbReference type="EMBL" id="BJXX01000026">
    <property type="protein sequence ID" value="GEN33163.1"/>
    <property type="molecule type" value="Genomic_DNA"/>
</dbReference>
<keyword evidence="2" id="KW-1185">Reference proteome</keyword>
<dbReference type="AlphaFoldDB" id="A0A511V608"/>
<evidence type="ECO:0000313" key="2">
    <source>
        <dbReference type="Proteomes" id="UP000321157"/>
    </source>
</evidence>
<sequence length="59" mass="7068">MERYLKMLAENEQKDGDMHQFILELIRQITFDASLSSKERTDEIKKIYWALDEYAGVQQ</sequence>
<organism evidence="1 2">
    <name type="scientific">Aneurinibacillus danicus</name>
    <dbReference type="NCBI Taxonomy" id="267746"/>
    <lineage>
        <taxon>Bacteria</taxon>
        <taxon>Bacillati</taxon>
        <taxon>Bacillota</taxon>
        <taxon>Bacilli</taxon>
        <taxon>Bacillales</taxon>
        <taxon>Paenibacillaceae</taxon>
        <taxon>Aneurinibacillus group</taxon>
        <taxon>Aneurinibacillus</taxon>
    </lineage>
</organism>
<dbReference type="OrthoDB" id="2680034at2"/>